<dbReference type="GO" id="GO:0004709">
    <property type="term" value="F:MAP kinase kinase kinase activity"/>
    <property type="evidence" value="ECO:0007669"/>
    <property type="project" value="UniProtKB-EC"/>
</dbReference>
<evidence type="ECO:0000313" key="8">
    <source>
        <dbReference type="EMBL" id="KAL0562358.1"/>
    </source>
</evidence>
<dbReference type="PANTHER" id="PTHR11584:SF369">
    <property type="entry name" value="MITOGEN-ACTIVATED PROTEIN KINASE KINASE KINASE 19-RELATED"/>
    <property type="match status" value="1"/>
</dbReference>
<dbReference type="PANTHER" id="PTHR11584">
    <property type="entry name" value="SERINE/THREONINE PROTEIN KINASE"/>
    <property type="match status" value="1"/>
</dbReference>
<keyword evidence="6" id="KW-0067">ATP-binding</keyword>
<comment type="similarity">
    <text evidence="1">Belongs to the protein kinase superfamily. STE Ser/Thr protein kinase family. MAP kinase kinase kinase subfamily.</text>
</comment>
<name>A0ABR3EHL1_9AGAR</name>
<organism evidence="8 9">
    <name type="scientific">Marasmius crinis-equi</name>
    <dbReference type="NCBI Taxonomy" id="585013"/>
    <lineage>
        <taxon>Eukaryota</taxon>
        <taxon>Fungi</taxon>
        <taxon>Dikarya</taxon>
        <taxon>Basidiomycota</taxon>
        <taxon>Agaricomycotina</taxon>
        <taxon>Agaricomycetes</taxon>
        <taxon>Agaricomycetidae</taxon>
        <taxon>Agaricales</taxon>
        <taxon>Marasmiineae</taxon>
        <taxon>Marasmiaceae</taxon>
        <taxon>Marasmius</taxon>
    </lineage>
</organism>
<keyword evidence="3 8" id="KW-0808">Transferase</keyword>
<accession>A0ABR3EHL1</accession>
<evidence type="ECO:0000256" key="3">
    <source>
        <dbReference type="ARBA" id="ARBA00022679"/>
    </source>
</evidence>
<sequence>LAEEITISFAAQILDGLEYLHSKGILHRDLKADNILVEMEGVCKISDFGISKRTAESDGAGTAMQGTAFWMAPEVINPQGKPHNFKVDIWSLGYVVLEMLAGTRPWMGDEMFAVMFK</sequence>
<dbReference type="Gene3D" id="1.10.510.10">
    <property type="entry name" value="Transferase(Phosphotransferase) domain 1"/>
    <property type="match status" value="1"/>
</dbReference>
<dbReference type="Proteomes" id="UP001465976">
    <property type="component" value="Unassembled WGS sequence"/>
</dbReference>
<feature type="domain" description="Protein kinase" evidence="7">
    <location>
        <begin position="1"/>
        <end position="117"/>
    </location>
</feature>
<evidence type="ECO:0000256" key="2">
    <source>
        <dbReference type="ARBA" id="ARBA00022527"/>
    </source>
</evidence>
<dbReference type="InterPro" id="IPR008271">
    <property type="entry name" value="Ser/Thr_kinase_AS"/>
</dbReference>
<dbReference type="SUPFAM" id="SSF56112">
    <property type="entry name" value="Protein kinase-like (PK-like)"/>
    <property type="match status" value="1"/>
</dbReference>
<dbReference type="EMBL" id="JBAHYK010006083">
    <property type="protein sequence ID" value="KAL0562358.1"/>
    <property type="molecule type" value="Genomic_DNA"/>
</dbReference>
<dbReference type="SMART" id="SM00220">
    <property type="entry name" value="S_TKc"/>
    <property type="match status" value="1"/>
</dbReference>
<dbReference type="PROSITE" id="PS00108">
    <property type="entry name" value="PROTEIN_KINASE_ST"/>
    <property type="match status" value="1"/>
</dbReference>
<evidence type="ECO:0000256" key="5">
    <source>
        <dbReference type="ARBA" id="ARBA00022777"/>
    </source>
</evidence>
<keyword evidence="2" id="KW-0723">Serine/threonine-protein kinase</keyword>
<dbReference type="PROSITE" id="PS50011">
    <property type="entry name" value="PROTEIN_KINASE_DOM"/>
    <property type="match status" value="1"/>
</dbReference>
<reference evidence="8 9" key="1">
    <citation type="submission" date="2024-02" db="EMBL/GenBank/DDBJ databases">
        <title>A draft genome for the cacao thread blight pathogen Marasmius crinis-equi.</title>
        <authorList>
            <person name="Cohen S.P."/>
            <person name="Baruah I.K."/>
            <person name="Amoako-Attah I."/>
            <person name="Bukari Y."/>
            <person name="Meinhardt L.W."/>
            <person name="Bailey B.A."/>
        </authorList>
    </citation>
    <scope>NUCLEOTIDE SEQUENCE [LARGE SCALE GENOMIC DNA]</scope>
    <source>
        <strain evidence="8 9">GH-76</strain>
    </source>
</reference>
<protein>
    <submittedName>
        <fullName evidence="8">Mitogen-activated protein kinase kinase kinase</fullName>
        <ecNumber evidence="8">2.7.11.25</ecNumber>
    </submittedName>
</protein>
<dbReference type="InterPro" id="IPR000719">
    <property type="entry name" value="Prot_kinase_dom"/>
</dbReference>
<evidence type="ECO:0000256" key="4">
    <source>
        <dbReference type="ARBA" id="ARBA00022741"/>
    </source>
</evidence>
<evidence type="ECO:0000259" key="7">
    <source>
        <dbReference type="PROSITE" id="PS50011"/>
    </source>
</evidence>
<evidence type="ECO:0000256" key="6">
    <source>
        <dbReference type="ARBA" id="ARBA00022840"/>
    </source>
</evidence>
<dbReference type="InterPro" id="IPR011009">
    <property type="entry name" value="Kinase-like_dom_sf"/>
</dbReference>
<gene>
    <name evidence="8" type="primary">BCK1_8</name>
    <name evidence="8" type="ORF">V5O48_019729</name>
</gene>
<proteinExistence type="inferred from homology"/>
<dbReference type="Pfam" id="PF00069">
    <property type="entry name" value="Pkinase"/>
    <property type="match status" value="1"/>
</dbReference>
<keyword evidence="5 8" id="KW-0418">Kinase</keyword>
<dbReference type="EC" id="2.7.11.25" evidence="8"/>
<feature type="non-terminal residue" evidence="8">
    <location>
        <position position="117"/>
    </location>
</feature>
<comment type="caution">
    <text evidence="8">The sequence shown here is derived from an EMBL/GenBank/DDBJ whole genome shotgun (WGS) entry which is preliminary data.</text>
</comment>
<keyword evidence="9" id="KW-1185">Reference proteome</keyword>
<keyword evidence="4" id="KW-0547">Nucleotide-binding</keyword>
<evidence type="ECO:0000313" key="9">
    <source>
        <dbReference type="Proteomes" id="UP001465976"/>
    </source>
</evidence>
<feature type="non-terminal residue" evidence="8">
    <location>
        <position position="1"/>
    </location>
</feature>
<evidence type="ECO:0000256" key="1">
    <source>
        <dbReference type="ARBA" id="ARBA00006529"/>
    </source>
</evidence>